<feature type="transmembrane region" description="Helical" evidence="1">
    <location>
        <begin position="219"/>
        <end position="238"/>
    </location>
</feature>
<keyword evidence="1" id="KW-1133">Transmembrane helix</keyword>
<accession>A0A853DFA0</accession>
<name>A0A853DFA0_9MICO</name>
<feature type="transmembrane region" description="Helical" evidence="1">
    <location>
        <begin position="64"/>
        <end position="90"/>
    </location>
</feature>
<proteinExistence type="predicted"/>
<keyword evidence="3" id="KW-1185">Reference proteome</keyword>
<organism evidence="2 3">
    <name type="scientific">Allobranchiibius huperziae</name>
    <dbReference type="NCBI Taxonomy" id="1874116"/>
    <lineage>
        <taxon>Bacteria</taxon>
        <taxon>Bacillati</taxon>
        <taxon>Actinomycetota</taxon>
        <taxon>Actinomycetes</taxon>
        <taxon>Micrococcales</taxon>
        <taxon>Dermacoccaceae</taxon>
        <taxon>Allobranchiibius</taxon>
    </lineage>
</organism>
<feature type="transmembrane region" description="Helical" evidence="1">
    <location>
        <begin position="138"/>
        <end position="158"/>
    </location>
</feature>
<evidence type="ECO:0000313" key="3">
    <source>
        <dbReference type="Proteomes" id="UP000571817"/>
    </source>
</evidence>
<keyword evidence="1" id="KW-0472">Membrane</keyword>
<keyword evidence="1" id="KW-0812">Transmembrane</keyword>
<dbReference type="AlphaFoldDB" id="A0A853DFA0"/>
<gene>
    <name evidence="2" type="ORF">HNR15_002320</name>
</gene>
<evidence type="ECO:0000313" key="2">
    <source>
        <dbReference type="EMBL" id="NYJ75357.1"/>
    </source>
</evidence>
<sequence>MPSEPPEPSPPKPADPWYRQYVAHPDHGPLPILLLLLTASTGVVDAVSILRLGRVFVANMTGNVVFIGFALAGAPGFSLVASLVALVGFLVGAGLGGTVVTRYGGHRGVLLRNAVAAEAALLLAAALVLLIDGRPYTVAGVDVAVALAAVALGLRNAAVRRLAVPDFTTTVLTMTLTGIAADLRQRNIAVVVRRILAIAAMLVGALIGALLVSHSDPSTGLLLSAVIAVVVAVAAAVVSRRPQDWQRG</sequence>
<evidence type="ECO:0000256" key="1">
    <source>
        <dbReference type="SAM" id="Phobius"/>
    </source>
</evidence>
<dbReference type="InterPro" id="IPR010699">
    <property type="entry name" value="DUF1275"/>
</dbReference>
<dbReference type="EMBL" id="JACCFW010000001">
    <property type="protein sequence ID" value="NYJ75357.1"/>
    <property type="molecule type" value="Genomic_DNA"/>
</dbReference>
<reference evidence="2 3" key="1">
    <citation type="submission" date="2020-07" db="EMBL/GenBank/DDBJ databases">
        <title>Sequencing the genomes of 1000 actinobacteria strains.</title>
        <authorList>
            <person name="Klenk H.-P."/>
        </authorList>
    </citation>
    <scope>NUCLEOTIDE SEQUENCE [LARGE SCALE GENOMIC DNA]</scope>
    <source>
        <strain evidence="2 3">DSM 29531</strain>
    </source>
</reference>
<dbReference type="RefSeq" id="WP_218883682.1">
    <property type="nucleotide sequence ID" value="NZ_JACCFW010000001.1"/>
</dbReference>
<dbReference type="Pfam" id="PF06912">
    <property type="entry name" value="DUF1275"/>
    <property type="match status" value="1"/>
</dbReference>
<feature type="transmembrane region" description="Helical" evidence="1">
    <location>
        <begin position="195"/>
        <end position="213"/>
    </location>
</feature>
<feature type="transmembrane region" description="Helical" evidence="1">
    <location>
        <begin position="110"/>
        <end position="131"/>
    </location>
</feature>
<comment type="caution">
    <text evidence="2">The sequence shown here is derived from an EMBL/GenBank/DDBJ whole genome shotgun (WGS) entry which is preliminary data.</text>
</comment>
<dbReference type="Proteomes" id="UP000571817">
    <property type="component" value="Unassembled WGS sequence"/>
</dbReference>
<protein>
    <submittedName>
        <fullName evidence="2">Uncharacterized membrane protein YoaK (UPF0700 family)</fullName>
    </submittedName>
</protein>
<dbReference type="PANTHER" id="PTHR37314">
    <property type="entry name" value="SLR0142 PROTEIN"/>
    <property type="match status" value="1"/>
</dbReference>
<feature type="transmembrane region" description="Helical" evidence="1">
    <location>
        <begin position="32"/>
        <end position="52"/>
    </location>
</feature>
<dbReference type="PANTHER" id="PTHR37314:SF4">
    <property type="entry name" value="UPF0700 TRANSMEMBRANE PROTEIN YOAK"/>
    <property type="match status" value="1"/>
</dbReference>